<sequence length="164" mass="17861">MAKVINRSIFMKCNVRLIAASITLAAGLLLHSVSTPQASAQQNEASSASGFCQEQLGGELFFRTELFFGLSKSDGSQVSEAEFQGFVDTVVTPLFPDGLTLLTGQGQFKDSTGTIIEEGSKLLILLYPFSRESSAKVNQVREAYKDSFQQQSVLRTDEQSCLSF</sequence>
<dbReference type="EnsemblBacteria" id="BAC90453">
    <property type="protein sequence ID" value="BAC90453"/>
    <property type="gene ID" value="BAC90453"/>
</dbReference>
<evidence type="ECO:0000313" key="3">
    <source>
        <dbReference type="Proteomes" id="UP000000557"/>
    </source>
</evidence>
<proteinExistence type="predicted"/>
<dbReference type="Pfam" id="PF12098">
    <property type="entry name" value="DUF3574"/>
    <property type="match status" value="1"/>
</dbReference>
<reference evidence="2 3" key="1">
    <citation type="journal article" date="2003" name="DNA Res.">
        <title>Complete genome structure of Gloeobacter violaceus PCC 7421, a cyanobacterium that lacks thylakoids.</title>
        <authorList>
            <person name="Nakamura Y."/>
            <person name="Kaneko T."/>
            <person name="Sato S."/>
            <person name="Mimuro M."/>
            <person name="Miyashita H."/>
            <person name="Tsuchiya T."/>
            <person name="Sasamoto S."/>
            <person name="Watanabe A."/>
            <person name="Kawashima K."/>
            <person name="Kishida Y."/>
            <person name="Kiyokawa C."/>
            <person name="Kohara M."/>
            <person name="Matsumoto M."/>
            <person name="Matsuno A."/>
            <person name="Nakazaki N."/>
            <person name="Shimpo S."/>
            <person name="Takeuchi C."/>
            <person name="Yamada M."/>
            <person name="Tabata S."/>
        </authorList>
    </citation>
    <scope>NUCLEOTIDE SEQUENCE [LARGE SCALE GENOMIC DNA]</scope>
    <source>
        <strain evidence="3">ATCC 29082 / PCC 7421</strain>
    </source>
</reference>
<gene>
    <name evidence="2" type="ordered locus">gll2512</name>
</gene>
<dbReference type="EMBL" id="BA000045">
    <property type="protein sequence ID" value="BAC90453.1"/>
    <property type="molecule type" value="Genomic_DNA"/>
</dbReference>
<accession>Q7NHM3</accession>
<reference evidence="2 3" key="2">
    <citation type="journal article" date="2003" name="DNA Res.">
        <title>Complete genome structure of Gloeobacter violaceus PCC 7421, a cyanobacterium that lacks thylakoids (supplement).</title>
        <authorList>
            <person name="Nakamura Y."/>
            <person name="Kaneko T."/>
            <person name="Sato S."/>
            <person name="Mimuro M."/>
            <person name="Miyashita H."/>
            <person name="Tsuchiya T."/>
            <person name="Sasamoto S."/>
            <person name="Watanabe A."/>
            <person name="Kawashima K."/>
            <person name="Kishida Y."/>
            <person name="Kiyokawa C."/>
            <person name="Kohara M."/>
            <person name="Matsumoto M."/>
            <person name="Matsuno A."/>
            <person name="Nakazaki N."/>
            <person name="Shimpo S."/>
            <person name="Takeuchi C."/>
            <person name="Yamada M."/>
            <person name="Tabata S."/>
        </authorList>
    </citation>
    <scope>NUCLEOTIDE SEQUENCE [LARGE SCALE GENOMIC DNA]</scope>
    <source>
        <strain evidence="3">ATCC 29082 / PCC 7421</strain>
    </source>
</reference>
<evidence type="ECO:0000256" key="1">
    <source>
        <dbReference type="SAM" id="SignalP"/>
    </source>
</evidence>
<keyword evidence="3" id="KW-1185">Reference proteome</keyword>
<feature type="signal peptide" evidence="1">
    <location>
        <begin position="1"/>
        <end position="40"/>
    </location>
</feature>
<feature type="chain" id="PRO_5004290488" evidence="1">
    <location>
        <begin position="41"/>
        <end position="164"/>
    </location>
</feature>
<dbReference type="InterPro" id="IPR021957">
    <property type="entry name" value="DUF3574"/>
</dbReference>
<dbReference type="KEGG" id="gvi:gll2512"/>
<name>Q7NHM3_GLOVI</name>
<protein>
    <submittedName>
        <fullName evidence="2">Gll2512 protein</fullName>
    </submittedName>
</protein>
<dbReference type="HOGENOM" id="CLU_122289_1_0_3"/>
<dbReference type="eggNOG" id="COG2913">
    <property type="taxonomic scope" value="Bacteria"/>
</dbReference>
<dbReference type="STRING" id="251221.gene:10760011"/>
<dbReference type="AlphaFoldDB" id="Q7NHM3"/>
<evidence type="ECO:0000313" key="2">
    <source>
        <dbReference type="EMBL" id="BAC90453.1"/>
    </source>
</evidence>
<organism evidence="2 3">
    <name type="scientific">Gloeobacter violaceus (strain ATCC 29082 / PCC 7421)</name>
    <dbReference type="NCBI Taxonomy" id="251221"/>
    <lineage>
        <taxon>Bacteria</taxon>
        <taxon>Bacillati</taxon>
        <taxon>Cyanobacteriota</taxon>
        <taxon>Cyanophyceae</taxon>
        <taxon>Gloeobacterales</taxon>
        <taxon>Gloeobacteraceae</taxon>
        <taxon>Gloeobacter</taxon>
    </lineage>
</organism>
<dbReference type="Proteomes" id="UP000000557">
    <property type="component" value="Chromosome"/>
</dbReference>
<dbReference type="OrthoDB" id="794286at2"/>
<dbReference type="InParanoid" id="Q7NHM3"/>
<keyword evidence="1" id="KW-0732">Signal</keyword>